<proteinExistence type="predicted"/>
<evidence type="ECO:0000313" key="1">
    <source>
        <dbReference type="EMBL" id="GAH18074.1"/>
    </source>
</evidence>
<dbReference type="EMBL" id="BART01030611">
    <property type="protein sequence ID" value="GAH18074.1"/>
    <property type="molecule type" value="Genomic_DNA"/>
</dbReference>
<protein>
    <submittedName>
        <fullName evidence="1">Uncharacterized protein</fullName>
    </submittedName>
</protein>
<comment type="caution">
    <text evidence="1">The sequence shown here is derived from an EMBL/GenBank/DDBJ whole genome shotgun (WGS) entry which is preliminary data.</text>
</comment>
<gene>
    <name evidence="1" type="ORF">S01H4_53391</name>
</gene>
<organism evidence="1">
    <name type="scientific">marine sediment metagenome</name>
    <dbReference type="NCBI Taxonomy" id="412755"/>
    <lineage>
        <taxon>unclassified sequences</taxon>
        <taxon>metagenomes</taxon>
        <taxon>ecological metagenomes</taxon>
    </lineage>
</organism>
<sequence length="73" mass="7918">MVEGIRVISTQQIEQMLPTGQVKSVYRAHVETDLGAQGILIVSAENWNVPDLAIALAKKRDELDLAFVAVAAD</sequence>
<reference evidence="1" key="1">
    <citation type="journal article" date="2014" name="Front. Microbiol.">
        <title>High frequency of phylogenetically diverse reductive dehalogenase-homologous genes in deep subseafloor sedimentary metagenomes.</title>
        <authorList>
            <person name="Kawai M."/>
            <person name="Futagami T."/>
            <person name="Toyoda A."/>
            <person name="Takaki Y."/>
            <person name="Nishi S."/>
            <person name="Hori S."/>
            <person name="Arai W."/>
            <person name="Tsubouchi T."/>
            <person name="Morono Y."/>
            <person name="Uchiyama I."/>
            <person name="Ito T."/>
            <person name="Fujiyama A."/>
            <person name="Inagaki F."/>
            <person name="Takami H."/>
        </authorList>
    </citation>
    <scope>NUCLEOTIDE SEQUENCE</scope>
    <source>
        <strain evidence="1">Expedition CK06-06</strain>
    </source>
</reference>
<name>X1ELT4_9ZZZZ</name>
<dbReference type="AlphaFoldDB" id="X1ELT4"/>
<accession>X1ELT4</accession>